<dbReference type="KEGG" id="tva:4758725"/>
<dbReference type="Proteomes" id="UP000001542">
    <property type="component" value="Unassembled WGS sequence"/>
</dbReference>
<dbReference type="InterPro" id="IPR036915">
    <property type="entry name" value="Cyclin-like_sf"/>
</dbReference>
<gene>
    <name evidence="7" type="ORF">TVAG_266050</name>
</gene>
<dbReference type="GO" id="GO:0005737">
    <property type="term" value="C:cytoplasm"/>
    <property type="evidence" value="ECO:0000318"/>
    <property type="project" value="GO_Central"/>
</dbReference>
<organism evidence="7 8">
    <name type="scientific">Trichomonas vaginalis (strain ATCC PRA-98 / G3)</name>
    <dbReference type="NCBI Taxonomy" id="412133"/>
    <lineage>
        <taxon>Eukaryota</taxon>
        <taxon>Metamonada</taxon>
        <taxon>Parabasalia</taxon>
        <taxon>Trichomonadida</taxon>
        <taxon>Trichomonadidae</taxon>
        <taxon>Trichomonas</taxon>
    </lineage>
</organism>
<keyword evidence="8" id="KW-1185">Reference proteome</keyword>
<evidence type="ECO:0000256" key="2">
    <source>
        <dbReference type="ARBA" id="ARBA00023127"/>
    </source>
</evidence>
<dbReference type="SMART" id="SM01332">
    <property type="entry name" value="Cyclin_C"/>
    <property type="match status" value="1"/>
</dbReference>
<dbReference type="GO" id="GO:0016538">
    <property type="term" value="F:cyclin-dependent protein serine/threonine kinase regulator activity"/>
    <property type="evidence" value="ECO:0000318"/>
    <property type="project" value="GO_Central"/>
</dbReference>
<evidence type="ECO:0000259" key="6">
    <source>
        <dbReference type="SMART" id="SM01332"/>
    </source>
</evidence>
<reference evidence="7" key="1">
    <citation type="submission" date="2006-10" db="EMBL/GenBank/DDBJ databases">
        <authorList>
            <person name="Amadeo P."/>
            <person name="Zhao Q."/>
            <person name="Wortman J."/>
            <person name="Fraser-Liggett C."/>
            <person name="Carlton J."/>
        </authorList>
    </citation>
    <scope>NUCLEOTIDE SEQUENCE</scope>
    <source>
        <strain evidence="7">G3</strain>
    </source>
</reference>
<dbReference type="InterPro" id="IPR039361">
    <property type="entry name" value="Cyclin"/>
</dbReference>
<feature type="domain" description="Cyclin-like" evidence="5">
    <location>
        <begin position="119"/>
        <end position="203"/>
    </location>
</feature>
<dbReference type="OMA" id="YYEMCHY"/>
<proteinExistence type="inferred from homology"/>
<keyword evidence="2 4" id="KW-0195">Cyclin</keyword>
<evidence type="ECO:0000259" key="5">
    <source>
        <dbReference type="SMART" id="SM00385"/>
    </source>
</evidence>
<protein>
    <submittedName>
        <fullName evidence="7">Cyclin, N-terminal domain containing protein</fullName>
    </submittedName>
</protein>
<dbReference type="VEuPathDB" id="TrichDB:TVAG_266050"/>
<dbReference type="InterPro" id="IPR013763">
    <property type="entry name" value="Cyclin-like_dom"/>
</dbReference>
<dbReference type="VEuPathDB" id="TrichDB:TVAGG3_0980150"/>
<evidence type="ECO:0000256" key="1">
    <source>
        <dbReference type="ARBA" id="ARBA00022618"/>
    </source>
</evidence>
<keyword evidence="1" id="KW-0132">Cell division</keyword>
<dbReference type="FunFam" id="1.10.472.10:FF:000089">
    <property type="entry name" value="Cyclin, N-terminal domain containing protein"/>
    <property type="match status" value="1"/>
</dbReference>
<dbReference type="STRING" id="5722.A2F2K2"/>
<dbReference type="FunFam" id="1.10.472.10:FF:000142">
    <property type="entry name" value="Cyclin, N-terminal domain containing protein"/>
    <property type="match status" value="1"/>
</dbReference>
<dbReference type="GO" id="GO:0051301">
    <property type="term" value="P:cell division"/>
    <property type="evidence" value="ECO:0007669"/>
    <property type="project" value="UniProtKB-KW"/>
</dbReference>
<evidence type="ECO:0000256" key="4">
    <source>
        <dbReference type="RuleBase" id="RU000383"/>
    </source>
</evidence>
<dbReference type="Pfam" id="PF02984">
    <property type="entry name" value="Cyclin_C"/>
    <property type="match status" value="1"/>
</dbReference>
<feature type="domain" description="Cyclin-like" evidence="5">
    <location>
        <begin position="216"/>
        <end position="300"/>
    </location>
</feature>
<dbReference type="PANTHER" id="PTHR10177">
    <property type="entry name" value="CYCLINS"/>
    <property type="match status" value="1"/>
</dbReference>
<dbReference type="InterPro" id="IPR006671">
    <property type="entry name" value="Cyclin_N"/>
</dbReference>
<evidence type="ECO:0000313" key="7">
    <source>
        <dbReference type="EMBL" id="EAY00902.1"/>
    </source>
</evidence>
<dbReference type="SMR" id="A2F2K2"/>
<dbReference type="Gene3D" id="1.10.472.10">
    <property type="entry name" value="Cyclin-like"/>
    <property type="match status" value="2"/>
</dbReference>
<reference evidence="7" key="2">
    <citation type="journal article" date="2007" name="Science">
        <title>Draft genome sequence of the sexually transmitted pathogen Trichomonas vaginalis.</title>
        <authorList>
            <person name="Carlton J.M."/>
            <person name="Hirt R.P."/>
            <person name="Silva J.C."/>
            <person name="Delcher A.L."/>
            <person name="Schatz M."/>
            <person name="Zhao Q."/>
            <person name="Wortman J.R."/>
            <person name="Bidwell S.L."/>
            <person name="Alsmark U.C.M."/>
            <person name="Besteiro S."/>
            <person name="Sicheritz-Ponten T."/>
            <person name="Noel C.J."/>
            <person name="Dacks J.B."/>
            <person name="Foster P.G."/>
            <person name="Simillion C."/>
            <person name="Van de Peer Y."/>
            <person name="Miranda-Saavedra D."/>
            <person name="Barton G.J."/>
            <person name="Westrop G.D."/>
            <person name="Mueller S."/>
            <person name="Dessi D."/>
            <person name="Fiori P.L."/>
            <person name="Ren Q."/>
            <person name="Paulsen I."/>
            <person name="Zhang H."/>
            <person name="Bastida-Corcuera F.D."/>
            <person name="Simoes-Barbosa A."/>
            <person name="Brown M.T."/>
            <person name="Hayes R.D."/>
            <person name="Mukherjee M."/>
            <person name="Okumura C.Y."/>
            <person name="Schneider R."/>
            <person name="Smith A.J."/>
            <person name="Vanacova S."/>
            <person name="Villalvazo M."/>
            <person name="Haas B.J."/>
            <person name="Pertea M."/>
            <person name="Feldblyum T.V."/>
            <person name="Utterback T.R."/>
            <person name="Shu C.L."/>
            <person name="Osoegawa K."/>
            <person name="de Jong P.J."/>
            <person name="Hrdy I."/>
            <person name="Horvathova L."/>
            <person name="Zubacova Z."/>
            <person name="Dolezal P."/>
            <person name="Malik S.B."/>
            <person name="Logsdon J.M. Jr."/>
            <person name="Henze K."/>
            <person name="Gupta A."/>
            <person name="Wang C.C."/>
            <person name="Dunne R.L."/>
            <person name="Upcroft J.A."/>
            <person name="Upcroft P."/>
            <person name="White O."/>
            <person name="Salzberg S.L."/>
            <person name="Tang P."/>
            <person name="Chiu C.-H."/>
            <person name="Lee Y.-S."/>
            <person name="Embley T.M."/>
            <person name="Coombs G.H."/>
            <person name="Mottram J.C."/>
            <person name="Tachezy J."/>
            <person name="Fraser-Liggett C.M."/>
            <person name="Johnson P.J."/>
        </authorList>
    </citation>
    <scope>NUCLEOTIDE SEQUENCE [LARGE SCALE GENOMIC DNA]</scope>
    <source>
        <strain evidence="7">G3</strain>
    </source>
</reference>
<dbReference type="InterPro" id="IPR004367">
    <property type="entry name" value="Cyclin_C-dom"/>
</dbReference>
<dbReference type="GO" id="GO:0000307">
    <property type="term" value="C:cyclin-dependent protein kinase holoenzyme complex"/>
    <property type="evidence" value="ECO:0000318"/>
    <property type="project" value="GO_Central"/>
</dbReference>
<evidence type="ECO:0000256" key="3">
    <source>
        <dbReference type="ARBA" id="ARBA00023306"/>
    </source>
</evidence>
<name>A2F2K2_TRIV3</name>
<dbReference type="Pfam" id="PF00134">
    <property type="entry name" value="Cyclin_N"/>
    <property type="match status" value="1"/>
</dbReference>
<sequence length="332" mass="38377">MSQALRALPTRKTNMDQVTHQRVALSRVSNTKIQPIASARKSLIHHPTPSVQAAPEPVAKPAPEFHFKPVSIGDPLDPMDVAEYEHFIYRTMRQRELTEEPLVFNQQEITLKDRNLLIDALCRFHYKLGLTTNTFYRFIGIFDRFLSKESIPKSKLKVYGCAAFLIASKIEDIYPSQSTDLIKLSERAFTQRELFAAEIQVINTIGFNTTFATPLFFLTHFMQIQDETKEDLLLARYILEIMQTQSQFFGMKPSMMASIAVMFTHYLRGVTLWSNTFSGYTQYTLEDMDASAKCIREMLTEEDREETRFMRRKYGSDLFMGVARVHIPSHFP</sequence>
<dbReference type="EMBL" id="DS113586">
    <property type="protein sequence ID" value="EAY00902.1"/>
    <property type="molecule type" value="Genomic_DNA"/>
</dbReference>
<dbReference type="GO" id="GO:0000082">
    <property type="term" value="P:G1/S transition of mitotic cell cycle"/>
    <property type="evidence" value="ECO:0000318"/>
    <property type="project" value="GO_Central"/>
</dbReference>
<dbReference type="OrthoDB" id="5590282at2759"/>
<dbReference type="InterPro" id="IPR046965">
    <property type="entry name" value="Cyclin_A/B-like"/>
</dbReference>
<comment type="similarity">
    <text evidence="4">Belongs to the cyclin family.</text>
</comment>
<dbReference type="eggNOG" id="KOG0653">
    <property type="taxonomic scope" value="Eukaryota"/>
</dbReference>
<dbReference type="InParanoid" id="A2F2K2"/>
<dbReference type="GO" id="GO:0005634">
    <property type="term" value="C:nucleus"/>
    <property type="evidence" value="ECO:0000318"/>
    <property type="project" value="GO_Central"/>
</dbReference>
<dbReference type="SUPFAM" id="SSF47954">
    <property type="entry name" value="Cyclin-like"/>
    <property type="match status" value="2"/>
</dbReference>
<keyword evidence="3" id="KW-0131">Cell cycle</keyword>
<dbReference type="SMART" id="SM00385">
    <property type="entry name" value="CYCLIN"/>
    <property type="match status" value="2"/>
</dbReference>
<dbReference type="PIRSF" id="PIRSF001771">
    <property type="entry name" value="Cyclin_A_B_D_E"/>
    <property type="match status" value="1"/>
</dbReference>
<dbReference type="RefSeq" id="XP_001313831.1">
    <property type="nucleotide sequence ID" value="XM_001313830.1"/>
</dbReference>
<feature type="domain" description="Cyclin C-terminal" evidence="6">
    <location>
        <begin position="212"/>
        <end position="328"/>
    </location>
</feature>
<accession>A2F2K2</accession>
<evidence type="ECO:0000313" key="8">
    <source>
        <dbReference type="Proteomes" id="UP000001542"/>
    </source>
</evidence>
<dbReference type="AlphaFoldDB" id="A2F2K2"/>